<protein>
    <submittedName>
        <fullName evidence="1">Uncharacterized protein</fullName>
    </submittedName>
</protein>
<organism evidence="1">
    <name type="scientific">Glycine max</name>
    <name type="common">Soybean</name>
    <name type="synonym">Glycine hispida</name>
    <dbReference type="NCBI Taxonomy" id="3847"/>
    <lineage>
        <taxon>Eukaryota</taxon>
        <taxon>Viridiplantae</taxon>
        <taxon>Streptophyta</taxon>
        <taxon>Embryophyta</taxon>
        <taxon>Tracheophyta</taxon>
        <taxon>Spermatophyta</taxon>
        <taxon>Magnoliopsida</taxon>
        <taxon>eudicotyledons</taxon>
        <taxon>Gunneridae</taxon>
        <taxon>Pentapetalae</taxon>
        <taxon>rosids</taxon>
        <taxon>fabids</taxon>
        <taxon>Fabales</taxon>
        <taxon>Fabaceae</taxon>
        <taxon>Papilionoideae</taxon>
        <taxon>50 kb inversion clade</taxon>
        <taxon>NPAAA clade</taxon>
        <taxon>indigoferoid/millettioid clade</taxon>
        <taxon>Phaseoleae</taxon>
        <taxon>Glycine</taxon>
        <taxon>Glycine subgen. Soja</taxon>
    </lineage>
</organism>
<accession>C6TLL1</accession>
<name>C6TLL1_SOYBN</name>
<sequence length="89" mass="10697">MRHTSTFTFSIKNFPWQQKEFVQKHCNSTILFLASSEWPLNCNLASIKKCSRVNIPQLNLLWTTETSLYYSYPLELHFLCIYRHFYCKP</sequence>
<dbReference type="AlphaFoldDB" id="C6TLL1"/>
<evidence type="ECO:0000313" key="1">
    <source>
        <dbReference type="EMBL" id="ACU23803.1"/>
    </source>
</evidence>
<reference evidence="1" key="1">
    <citation type="submission" date="2009-08" db="EMBL/GenBank/DDBJ databases">
        <authorList>
            <person name="Cheung F."/>
            <person name="Xiao Y."/>
            <person name="Chan A."/>
            <person name="Moskal W."/>
            <person name="Town C.D."/>
        </authorList>
    </citation>
    <scope>NUCLEOTIDE SEQUENCE</scope>
</reference>
<proteinExistence type="evidence at transcript level"/>
<dbReference type="EMBL" id="BT098600">
    <property type="protein sequence ID" value="ACU23803.1"/>
    <property type="molecule type" value="mRNA"/>
</dbReference>